<organism evidence="1 2">
    <name type="scientific">Prochlorococcus phage P-SSP7</name>
    <dbReference type="NCBI Taxonomy" id="268748"/>
    <lineage>
        <taxon>Viruses</taxon>
        <taxon>Duplodnaviria</taxon>
        <taxon>Heunggongvirae</taxon>
        <taxon>Uroviricota</taxon>
        <taxon>Caudoviricetes</taxon>
        <taxon>Autographivirales</taxon>
        <taxon>Sechaudvirinae</taxon>
        <taxon>Tiamatvirus</taxon>
    </lineage>
</organism>
<gene>
    <name evidence="1" type="ORF">PCPG_00033</name>
</gene>
<protein>
    <submittedName>
        <fullName evidence="1">Predicted protein</fullName>
    </submittedName>
</protein>
<dbReference type="Proteomes" id="UP000258925">
    <property type="component" value="Segment"/>
</dbReference>
<reference evidence="1 2" key="1">
    <citation type="submission" date="2009-10" db="EMBL/GenBank/DDBJ databases">
        <title>The Genome Sequence of Prochlorococcus phage P-SSP7.</title>
        <authorList>
            <consortium name="The Broad Institute Genome Sequencing Platform"/>
            <person name="Henn M.R."/>
            <person name="Sullivan M.S."/>
            <person name="Osburne M.S."/>
            <person name="Levin J."/>
            <person name="Malboeuf C."/>
            <person name="Casali M."/>
            <person name="Russ C."/>
            <person name="Lennon N."/>
            <person name="Chapman S.B."/>
            <person name="Erlich R."/>
            <person name="Young S.K."/>
            <person name="Koehrsen M."/>
            <person name="Yandava C."/>
            <person name="Zeng Q."/>
            <person name="Alvarado L."/>
            <person name="Anderson S."/>
            <person name="Berlin A."/>
            <person name="Borenstein D."/>
            <person name="Chen Z."/>
            <person name="Engels R."/>
            <person name="Freedman E."/>
            <person name="Gellesch M."/>
            <person name="Goldberg J."/>
            <person name="Green L."/>
            <person name="Griggs A."/>
            <person name="Gujja S."/>
            <person name="Heilman E.R."/>
            <person name="Heiman D."/>
            <person name="Hepburn T."/>
            <person name="Howarth C."/>
            <person name="Jen D."/>
            <person name="Larson L."/>
            <person name="Lewis B."/>
            <person name="Mehta T."/>
            <person name="Park D."/>
            <person name="Pearson M."/>
            <person name="Richards J."/>
            <person name="Rizzolo K."/>
            <person name="Roberts A."/>
            <person name="Ryan E."/>
            <person name="Saif S."/>
            <person name="Shea T."/>
            <person name="Shenoy N."/>
            <person name="Sisk P."/>
            <person name="Stolte C."/>
            <person name="Sykes S."/>
            <person name="Walk T."/>
            <person name="White J."/>
            <person name="Yu Q."/>
            <person name="Coleman M.L."/>
            <person name="Huang K.H."/>
            <person name="Weigele P.R."/>
            <person name="DeFrancesco A.S."/>
            <person name="Kern S.E."/>
            <person name="Thompson L.R."/>
            <person name="Fu R."/>
            <person name="Hombeck B."/>
            <person name="Chisholm S.W."/>
            <person name="Haas B."/>
            <person name="Nusbaum C."/>
            <person name="Birren B."/>
        </authorList>
    </citation>
    <scope>NUCLEOTIDE SEQUENCE [LARGE SCALE GENOMIC DNA]</scope>
    <source>
        <strain evidence="1 2">P-SSP7</strain>
    </source>
</reference>
<proteinExistence type="predicted"/>
<name>D1LWH8_BPPRP</name>
<organismHost>
    <name type="scientific">Prochlorococcus</name>
    <dbReference type="NCBI Taxonomy" id="1218"/>
</organismHost>
<sequence length="837" mass="94534">MTNSFFNFTEAPDFAAAIGATYESVNTSYDRREELEQKNDAVRLKNAETLEKLPEEIIKTLPTVKKAVDAINKKRREALLAKGYEGIDQELIDKDKESLNTLFNIGKAENFIKNEALKNGDNVTYETIDLSGPHGTRRRLLMIEEIKQRLATEFNPWVTKNYPAGFNTVQEARLAFDKYKQGILNNADELGFNLRFTKSQLKDSFNTVESTFYETTNTAITSKNVLKEQSRMISEVTHALNAEDPLKAFIEASEYNIGYFEGNIAKAERAFINIGLMGTKKGSINIDKFESVLFGEVTAKGDKTRILIDKLGGGEENRLWAEGVLNEIENAKKGVFENKELNRTNYAKGFVEGIQEEENKTNTRMTKVELARYVTENWDITQGGSNLPEFVKNRFAKETGDDILIKAELDYKLDKGIPITEKEVLKLSDPFVEAQYLAKVKTGNPLAPSSDFKALAKSQIKGYATVHAKQAGVAPGKESPQWNNIVENAEREYPLLFAKYMQTADSAVDAHILALKDLESRTNNGVYDNLVVNTDKNKIRSVELIKAEEHIKTIDPNVINTGLIFGTEEVIKEAAELPTGQTHLFYDQLAAKIPGVTGAEIQYKQVEIYNKMNKLEKPVKSDVLLAYEKLSPTVQFYLSHHPSPAKVARAKIEAFKDDAQIDFDEIDFLLPAAKEALEKTIEDEGASFILNELDTEEFLELDTEAQELIMPTPQLGEYNRAEPVEGNWQKIPNQIGYYVYKNGEWQKSGQRGKNKLEYKDLIDGYRDIDGYFKPTFKADPSNPNLGAWKKIPNAIGYFVWDGKEWVRSGQKGKGEEFEGDIENFRDINLDETIKKVN</sequence>
<evidence type="ECO:0000313" key="2">
    <source>
        <dbReference type="Proteomes" id="UP000258925"/>
    </source>
</evidence>
<evidence type="ECO:0000313" key="1">
    <source>
        <dbReference type="EMBL" id="ACY76237.1"/>
    </source>
</evidence>
<dbReference type="EMBL" id="GU071093">
    <property type="protein sequence ID" value="ACY76237.1"/>
    <property type="molecule type" value="Genomic_DNA"/>
</dbReference>
<accession>D1LWH8</accession>
<dbReference type="KEGG" id="vg:3294701"/>